<protein>
    <submittedName>
        <fullName evidence="2">Uncharacterized protein</fullName>
    </submittedName>
</protein>
<sequence>MLLGDIWQPPPSEGKSDVASVHGKWVKCTKSVGRTTWQHGEEECVSEETAVTWLGDTLSTSHPPTPITSSSNPMVGGGWAWRGGGGRAREQSTSPSPPPATDISESDNITTDMMVVLSLSPQTPGHLPRPSRVLPVSVKLLAKWKVKTRGCTRLQLHCLQPHNNRLRM</sequence>
<accession>A0AAE1BSQ7</accession>
<dbReference type="AlphaFoldDB" id="A0AAE1BSQ7"/>
<evidence type="ECO:0000313" key="2">
    <source>
        <dbReference type="EMBL" id="KAK3854739.1"/>
    </source>
</evidence>
<feature type="compositionally biased region" description="Low complexity" evidence="1">
    <location>
        <begin position="59"/>
        <end position="73"/>
    </location>
</feature>
<feature type="compositionally biased region" description="Gly residues" evidence="1">
    <location>
        <begin position="75"/>
        <end position="86"/>
    </location>
</feature>
<comment type="caution">
    <text evidence="2">The sequence shown here is derived from an EMBL/GenBank/DDBJ whole genome shotgun (WGS) entry which is preliminary data.</text>
</comment>
<reference evidence="2" key="1">
    <citation type="submission" date="2023-10" db="EMBL/GenBank/DDBJ databases">
        <title>Genome assemblies of two species of porcelain crab, Petrolisthes cinctipes and Petrolisthes manimaculis (Anomura: Porcellanidae).</title>
        <authorList>
            <person name="Angst P."/>
        </authorList>
    </citation>
    <scope>NUCLEOTIDE SEQUENCE</scope>
    <source>
        <strain evidence="2">PB745_01</strain>
        <tissue evidence="2">Gill</tissue>
    </source>
</reference>
<organism evidence="2 3">
    <name type="scientific">Petrolisthes cinctipes</name>
    <name type="common">Flat porcelain crab</name>
    <dbReference type="NCBI Taxonomy" id="88211"/>
    <lineage>
        <taxon>Eukaryota</taxon>
        <taxon>Metazoa</taxon>
        <taxon>Ecdysozoa</taxon>
        <taxon>Arthropoda</taxon>
        <taxon>Crustacea</taxon>
        <taxon>Multicrustacea</taxon>
        <taxon>Malacostraca</taxon>
        <taxon>Eumalacostraca</taxon>
        <taxon>Eucarida</taxon>
        <taxon>Decapoda</taxon>
        <taxon>Pleocyemata</taxon>
        <taxon>Anomura</taxon>
        <taxon>Galatheoidea</taxon>
        <taxon>Porcellanidae</taxon>
        <taxon>Petrolisthes</taxon>
    </lineage>
</organism>
<gene>
    <name evidence="2" type="ORF">Pcinc_038798</name>
</gene>
<feature type="region of interest" description="Disordered" evidence="1">
    <location>
        <begin position="59"/>
        <end position="106"/>
    </location>
</feature>
<dbReference type="Proteomes" id="UP001286313">
    <property type="component" value="Unassembled WGS sequence"/>
</dbReference>
<evidence type="ECO:0000256" key="1">
    <source>
        <dbReference type="SAM" id="MobiDB-lite"/>
    </source>
</evidence>
<dbReference type="EMBL" id="JAWQEG010006467">
    <property type="protein sequence ID" value="KAK3854739.1"/>
    <property type="molecule type" value="Genomic_DNA"/>
</dbReference>
<evidence type="ECO:0000313" key="3">
    <source>
        <dbReference type="Proteomes" id="UP001286313"/>
    </source>
</evidence>
<proteinExistence type="predicted"/>
<keyword evidence="3" id="KW-1185">Reference proteome</keyword>
<name>A0AAE1BSQ7_PETCI</name>